<sequence>MQDSLNDNRPSFFTESNNRVLDGLKKPVWFMRLCDITIDNLRT</sequence>
<accession>A0ACA9PDZ1</accession>
<evidence type="ECO:0000313" key="2">
    <source>
        <dbReference type="Proteomes" id="UP000789702"/>
    </source>
</evidence>
<gene>
    <name evidence="1" type="ORF">DHETER_LOCUS11752</name>
</gene>
<protein>
    <submittedName>
        <fullName evidence="1">394_t:CDS:1</fullName>
    </submittedName>
</protein>
<dbReference type="EMBL" id="CAJVPU010026684">
    <property type="protein sequence ID" value="CAG8700925.1"/>
    <property type="molecule type" value="Genomic_DNA"/>
</dbReference>
<feature type="non-terminal residue" evidence="1">
    <location>
        <position position="43"/>
    </location>
</feature>
<name>A0ACA9PDZ1_9GLOM</name>
<keyword evidence="2" id="KW-1185">Reference proteome</keyword>
<organism evidence="1 2">
    <name type="scientific">Dentiscutata heterogama</name>
    <dbReference type="NCBI Taxonomy" id="1316150"/>
    <lineage>
        <taxon>Eukaryota</taxon>
        <taxon>Fungi</taxon>
        <taxon>Fungi incertae sedis</taxon>
        <taxon>Mucoromycota</taxon>
        <taxon>Glomeromycotina</taxon>
        <taxon>Glomeromycetes</taxon>
        <taxon>Diversisporales</taxon>
        <taxon>Gigasporaceae</taxon>
        <taxon>Dentiscutata</taxon>
    </lineage>
</organism>
<evidence type="ECO:0000313" key="1">
    <source>
        <dbReference type="EMBL" id="CAG8700925.1"/>
    </source>
</evidence>
<proteinExistence type="predicted"/>
<reference evidence="1" key="1">
    <citation type="submission" date="2021-06" db="EMBL/GenBank/DDBJ databases">
        <authorList>
            <person name="Kallberg Y."/>
            <person name="Tangrot J."/>
            <person name="Rosling A."/>
        </authorList>
    </citation>
    <scope>NUCLEOTIDE SEQUENCE</scope>
    <source>
        <strain evidence="1">IL203A</strain>
    </source>
</reference>
<dbReference type="Proteomes" id="UP000789702">
    <property type="component" value="Unassembled WGS sequence"/>
</dbReference>
<comment type="caution">
    <text evidence="1">The sequence shown here is derived from an EMBL/GenBank/DDBJ whole genome shotgun (WGS) entry which is preliminary data.</text>
</comment>